<gene>
    <name evidence="6" type="ORF">SAMN02745136_00106</name>
</gene>
<dbReference type="Pfam" id="PF03466">
    <property type="entry name" value="LysR_substrate"/>
    <property type="match status" value="1"/>
</dbReference>
<protein>
    <submittedName>
        <fullName evidence="6">DNA-binding transcriptional regulator, LysR family</fullName>
    </submittedName>
</protein>
<evidence type="ECO:0000313" key="6">
    <source>
        <dbReference type="EMBL" id="SHJ46841.1"/>
    </source>
</evidence>
<keyword evidence="4" id="KW-0804">Transcription</keyword>
<dbReference type="InterPro" id="IPR036388">
    <property type="entry name" value="WH-like_DNA-bd_sf"/>
</dbReference>
<dbReference type="InterPro" id="IPR005119">
    <property type="entry name" value="LysR_subst-bd"/>
</dbReference>
<evidence type="ECO:0000259" key="5">
    <source>
        <dbReference type="PROSITE" id="PS50931"/>
    </source>
</evidence>
<evidence type="ECO:0000313" key="7">
    <source>
        <dbReference type="Proteomes" id="UP000184386"/>
    </source>
</evidence>
<dbReference type="InterPro" id="IPR036390">
    <property type="entry name" value="WH_DNA-bd_sf"/>
</dbReference>
<dbReference type="STRING" id="1121322.SAMN02745136_00106"/>
<dbReference type="GO" id="GO:0003700">
    <property type="term" value="F:DNA-binding transcription factor activity"/>
    <property type="evidence" value="ECO:0007669"/>
    <property type="project" value="InterPro"/>
</dbReference>
<organism evidence="6 7">
    <name type="scientific">Anaerocolumna jejuensis DSM 15929</name>
    <dbReference type="NCBI Taxonomy" id="1121322"/>
    <lineage>
        <taxon>Bacteria</taxon>
        <taxon>Bacillati</taxon>
        <taxon>Bacillota</taxon>
        <taxon>Clostridia</taxon>
        <taxon>Lachnospirales</taxon>
        <taxon>Lachnospiraceae</taxon>
        <taxon>Anaerocolumna</taxon>
    </lineage>
</organism>
<dbReference type="PROSITE" id="PS50931">
    <property type="entry name" value="HTH_LYSR"/>
    <property type="match status" value="1"/>
</dbReference>
<dbReference type="CDD" id="cd05466">
    <property type="entry name" value="PBP2_LTTR_substrate"/>
    <property type="match status" value="1"/>
</dbReference>
<dbReference type="PRINTS" id="PR00039">
    <property type="entry name" value="HTHLYSR"/>
</dbReference>
<feature type="domain" description="HTH lysR-type" evidence="5">
    <location>
        <begin position="1"/>
        <end position="58"/>
    </location>
</feature>
<comment type="similarity">
    <text evidence="1">Belongs to the LysR transcriptional regulatory family.</text>
</comment>
<proteinExistence type="inferred from homology"/>
<evidence type="ECO:0000256" key="1">
    <source>
        <dbReference type="ARBA" id="ARBA00009437"/>
    </source>
</evidence>
<dbReference type="OrthoDB" id="1652954at2"/>
<dbReference type="SUPFAM" id="SSF46785">
    <property type="entry name" value="Winged helix' DNA-binding domain"/>
    <property type="match status" value="1"/>
</dbReference>
<reference evidence="6 7" key="1">
    <citation type="submission" date="2016-11" db="EMBL/GenBank/DDBJ databases">
        <authorList>
            <person name="Jaros S."/>
            <person name="Januszkiewicz K."/>
            <person name="Wedrychowicz H."/>
        </authorList>
    </citation>
    <scope>NUCLEOTIDE SEQUENCE [LARGE SCALE GENOMIC DNA]</scope>
    <source>
        <strain evidence="6 7">DSM 15929</strain>
    </source>
</reference>
<keyword evidence="2" id="KW-0805">Transcription regulation</keyword>
<keyword evidence="3 6" id="KW-0238">DNA-binding</keyword>
<evidence type="ECO:0000256" key="4">
    <source>
        <dbReference type="ARBA" id="ARBA00023163"/>
    </source>
</evidence>
<dbReference type="PANTHER" id="PTHR30419">
    <property type="entry name" value="HTH-TYPE TRANSCRIPTIONAL REGULATOR YBHD"/>
    <property type="match status" value="1"/>
</dbReference>
<keyword evidence="7" id="KW-1185">Reference proteome</keyword>
<dbReference type="Gene3D" id="1.10.10.10">
    <property type="entry name" value="Winged helix-like DNA-binding domain superfamily/Winged helix DNA-binding domain"/>
    <property type="match status" value="1"/>
</dbReference>
<dbReference type="InterPro" id="IPR000847">
    <property type="entry name" value="LysR_HTH_N"/>
</dbReference>
<dbReference type="Gene3D" id="3.40.190.290">
    <property type="match status" value="1"/>
</dbReference>
<dbReference type="EMBL" id="FRAC01000006">
    <property type="protein sequence ID" value="SHJ46841.1"/>
    <property type="molecule type" value="Genomic_DNA"/>
</dbReference>
<evidence type="ECO:0000256" key="2">
    <source>
        <dbReference type="ARBA" id="ARBA00023015"/>
    </source>
</evidence>
<dbReference type="PANTHER" id="PTHR30419:SF28">
    <property type="entry name" value="HTH-TYPE TRANSCRIPTIONAL REGULATOR BSDA"/>
    <property type="match status" value="1"/>
</dbReference>
<dbReference type="AlphaFoldDB" id="A0A1M6JJE0"/>
<dbReference type="FunFam" id="1.10.10.10:FF:000001">
    <property type="entry name" value="LysR family transcriptional regulator"/>
    <property type="match status" value="1"/>
</dbReference>
<dbReference type="InterPro" id="IPR050950">
    <property type="entry name" value="HTH-type_LysR_regulators"/>
</dbReference>
<dbReference type="SUPFAM" id="SSF53850">
    <property type="entry name" value="Periplasmic binding protein-like II"/>
    <property type="match status" value="1"/>
</dbReference>
<name>A0A1M6JJE0_9FIRM</name>
<dbReference type="Proteomes" id="UP000184386">
    <property type="component" value="Unassembled WGS sequence"/>
</dbReference>
<dbReference type="GO" id="GO:0005829">
    <property type="term" value="C:cytosol"/>
    <property type="evidence" value="ECO:0007669"/>
    <property type="project" value="TreeGrafter"/>
</dbReference>
<dbReference type="RefSeq" id="WP_073271770.1">
    <property type="nucleotide sequence ID" value="NZ_FRAC01000006.1"/>
</dbReference>
<evidence type="ECO:0000256" key="3">
    <source>
        <dbReference type="ARBA" id="ARBA00023125"/>
    </source>
</evidence>
<dbReference type="Pfam" id="PF00126">
    <property type="entry name" value="HTH_1"/>
    <property type="match status" value="1"/>
</dbReference>
<accession>A0A1M6JJE0</accession>
<dbReference type="GO" id="GO:0003677">
    <property type="term" value="F:DNA binding"/>
    <property type="evidence" value="ECO:0007669"/>
    <property type="project" value="UniProtKB-KW"/>
</dbReference>
<sequence>MDLLQFKYFQTVARLEHMTRAAGELQVAQPALSATISKLEDDLGVELFNRTGRSIVLNEFGKVFLKRVDKILREVEEGRQEISDMSGSESGFVAFSSTSLNKEFGDFIFSFNKLYPKVNFHITQLGDDKTKIHLLETNEIDFAFINTVKEYPTISAVPLLVEDIFLAVSPEHYLASRGEVSLGELTNEPFINMTADHSLQEFCDYIYQKNGFTPKVICECSESSAIVNLVAAGIGISFYPCVEEKREQQPIVLLKIKDLKYKNILQIAWKKKRYFSKAAINFRDYVINYFV</sequence>